<feature type="transmembrane region" description="Helical" evidence="1">
    <location>
        <begin position="42"/>
        <end position="73"/>
    </location>
</feature>
<dbReference type="EMBL" id="JACXAD010000009">
    <property type="protein sequence ID" value="MBD2768154.1"/>
    <property type="molecule type" value="Genomic_DNA"/>
</dbReference>
<evidence type="ECO:0000313" key="2">
    <source>
        <dbReference type="EMBL" id="MBD2768154.1"/>
    </source>
</evidence>
<keyword evidence="1" id="KW-1133">Transmembrane helix</keyword>
<keyword evidence="3" id="KW-1185">Reference proteome</keyword>
<reference evidence="2" key="1">
    <citation type="submission" date="2020-09" db="EMBL/GenBank/DDBJ databases">
        <authorList>
            <person name="Kim M.K."/>
        </authorList>
    </citation>
    <scope>NUCLEOTIDE SEQUENCE</scope>
    <source>
        <strain evidence="2">BT664</strain>
    </source>
</reference>
<dbReference type="RefSeq" id="WP_191004973.1">
    <property type="nucleotide sequence ID" value="NZ_JACXAD010000009.1"/>
</dbReference>
<evidence type="ECO:0000256" key="1">
    <source>
        <dbReference type="SAM" id="Phobius"/>
    </source>
</evidence>
<keyword evidence="1" id="KW-0472">Membrane</keyword>
<proteinExistence type="predicted"/>
<sequence>MMLTVYAYILRCLRPTPSDAPITVSEVWAVVRAQFFSSLVSYFGISCIVGFGFIIFFIPGVYLLVGLSLFYAIKVLEDSDFTTSISRSLQLTRGKWWSTFGLLFVMTMMLGMALGVAGGIIGSIVGGLGWVLGLYKDGSSAAGAFAVIASTLGSLFNLFIYTPLLIALAFQYFNLVERHEGVGLRNLVNQLGKAPAAVENAAYRPDEEGEY</sequence>
<evidence type="ECO:0008006" key="4">
    <source>
        <dbReference type="Google" id="ProtNLM"/>
    </source>
</evidence>
<evidence type="ECO:0000313" key="3">
    <source>
        <dbReference type="Proteomes" id="UP000612233"/>
    </source>
</evidence>
<name>A0A927BDH1_9BACT</name>
<protein>
    <recommendedName>
        <fullName evidence="4">Glycerophosphoryl diester phosphodiesterase membrane domain-containing protein</fullName>
    </recommendedName>
</protein>
<feature type="transmembrane region" description="Helical" evidence="1">
    <location>
        <begin position="141"/>
        <end position="170"/>
    </location>
</feature>
<keyword evidence="1" id="KW-0812">Transmembrane</keyword>
<accession>A0A927BDH1</accession>
<dbReference type="Proteomes" id="UP000612233">
    <property type="component" value="Unassembled WGS sequence"/>
</dbReference>
<dbReference type="AlphaFoldDB" id="A0A927BDH1"/>
<comment type="caution">
    <text evidence="2">The sequence shown here is derived from an EMBL/GenBank/DDBJ whole genome shotgun (WGS) entry which is preliminary data.</text>
</comment>
<gene>
    <name evidence="2" type="ORF">IC235_09650</name>
</gene>
<organism evidence="2 3">
    <name type="scientific">Hymenobacter montanus</name>
    <dbReference type="NCBI Taxonomy" id="2771359"/>
    <lineage>
        <taxon>Bacteria</taxon>
        <taxon>Pseudomonadati</taxon>
        <taxon>Bacteroidota</taxon>
        <taxon>Cytophagia</taxon>
        <taxon>Cytophagales</taxon>
        <taxon>Hymenobacteraceae</taxon>
        <taxon>Hymenobacter</taxon>
    </lineage>
</organism>
<feature type="transmembrane region" description="Helical" evidence="1">
    <location>
        <begin position="94"/>
        <end position="121"/>
    </location>
</feature>